<evidence type="ECO:0000256" key="3">
    <source>
        <dbReference type="ARBA" id="ARBA00023163"/>
    </source>
</evidence>
<proteinExistence type="predicted"/>
<dbReference type="RefSeq" id="WP_122194137.1">
    <property type="nucleotide sequence ID" value="NZ_JBHSKC010000033.1"/>
</dbReference>
<organism evidence="6 7">
    <name type="scientific">Actinomadura harenae</name>
    <dbReference type="NCBI Taxonomy" id="2483351"/>
    <lineage>
        <taxon>Bacteria</taxon>
        <taxon>Bacillati</taxon>
        <taxon>Actinomycetota</taxon>
        <taxon>Actinomycetes</taxon>
        <taxon>Streptosporangiales</taxon>
        <taxon>Thermomonosporaceae</taxon>
        <taxon>Actinomadura</taxon>
    </lineage>
</organism>
<dbReference type="Gene3D" id="1.10.1740.10">
    <property type="match status" value="1"/>
</dbReference>
<feature type="region of interest" description="Disordered" evidence="4">
    <location>
        <begin position="352"/>
        <end position="381"/>
    </location>
</feature>
<gene>
    <name evidence="6" type="ORF">EBO15_10425</name>
</gene>
<dbReference type="InterPro" id="IPR039425">
    <property type="entry name" value="RNA_pol_sigma-70-like"/>
</dbReference>
<feature type="region of interest" description="Disordered" evidence="4">
    <location>
        <begin position="396"/>
        <end position="495"/>
    </location>
</feature>
<dbReference type="GO" id="GO:0016987">
    <property type="term" value="F:sigma factor activity"/>
    <property type="evidence" value="ECO:0007669"/>
    <property type="project" value="UniProtKB-KW"/>
</dbReference>
<keyword evidence="5" id="KW-0812">Transmembrane</keyword>
<evidence type="ECO:0000256" key="1">
    <source>
        <dbReference type="ARBA" id="ARBA00023015"/>
    </source>
</evidence>
<dbReference type="PANTHER" id="PTHR43133">
    <property type="entry name" value="RNA POLYMERASE ECF-TYPE SIGMA FACTO"/>
    <property type="match status" value="1"/>
</dbReference>
<keyword evidence="3" id="KW-0804">Transcription</keyword>
<keyword evidence="1" id="KW-0805">Transcription regulation</keyword>
<evidence type="ECO:0000256" key="2">
    <source>
        <dbReference type="ARBA" id="ARBA00023082"/>
    </source>
</evidence>
<sequence>MDDRLLVEALRARDPGAPAAVYDAYAERLYAYSWMRLREQDAAQAAVSDALVVAEAQIERLRDPALFRPWLYAITRLECDRREPEQDRMPDLPVASHDQDDVDQRLLAWRAVLALSRRQRELLDLHVRHELAFDDIARVTRAPAKRVEEELELAGEDLETALVAEILAGQGPFGCGERGWLLRARRGELTPLLRERLVLHAGECEECAAFKPRTVSAARVFRVLPWAPLSDDMRKRVLDGFLDSERVGYRLFVATRVADYSADGFPIWPQRSAFARRVTRRRTFRSKMPAATEATPTVSGTPALAEVRPGVRAGRFAAAALATLMVLTGGTLVAYMALTGQVGRGVHALADGTGARPTVLPSRGLELNGRDERGLAGRDGATPVSATYLLGAAGSAVSPTASARTRQVQPGRVQNPKGANGGLLTPPEQRQAAVVPPPEEPGPAQAPPPSPPPVPVPSAPVPPSSQPPSDPPPSSSPPSPPVPAESEPSARPTTP</sequence>
<dbReference type="AlphaFoldDB" id="A0A3M2M728"/>
<comment type="caution">
    <text evidence="6">The sequence shown here is derived from an EMBL/GenBank/DDBJ whole genome shotgun (WGS) entry which is preliminary data.</text>
</comment>
<dbReference type="PANTHER" id="PTHR43133:SF51">
    <property type="entry name" value="RNA POLYMERASE SIGMA FACTOR"/>
    <property type="match status" value="1"/>
</dbReference>
<keyword evidence="5" id="KW-0472">Membrane</keyword>
<evidence type="ECO:0000256" key="4">
    <source>
        <dbReference type="SAM" id="MobiDB-lite"/>
    </source>
</evidence>
<feature type="compositionally biased region" description="Pro residues" evidence="4">
    <location>
        <begin position="435"/>
        <end position="483"/>
    </location>
</feature>
<keyword evidence="2" id="KW-0731">Sigma factor</keyword>
<name>A0A3M2M728_9ACTN</name>
<dbReference type="GO" id="GO:0006352">
    <property type="term" value="P:DNA-templated transcription initiation"/>
    <property type="evidence" value="ECO:0007669"/>
    <property type="project" value="InterPro"/>
</dbReference>
<evidence type="ECO:0000313" key="7">
    <source>
        <dbReference type="Proteomes" id="UP000282674"/>
    </source>
</evidence>
<evidence type="ECO:0000256" key="5">
    <source>
        <dbReference type="SAM" id="Phobius"/>
    </source>
</evidence>
<keyword evidence="7" id="KW-1185">Reference proteome</keyword>
<feature type="transmembrane region" description="Helical" evidence="5">
    <location>
        <begin position="316"/>
        <end position="338"/>
    </location>
</feature>
<dbReference type="EMBL" id="RFFG01000014">
    <property type="protein sequence ID" value="RMI45332.1"/>
    <property type="molecule type" value="Genomic_DNA"/>
</dbReference>
<keyword evidence="5" id="KW-1133">Transmembrane helix</keyword>
<protein>
    <submittedName>
        <fullName evidence="6">Sigma-70 family RNA polymerase sigma factor</fullName>
    </submittedName>
</protein>
<dbReference type="OrthoDB" id="3492533at2"/>
<feature type="compositionally biased region" description="Low complexity" evidence="4">
    <location>
        <begin position="484"/>
        <end position="495"/>
    </location>
</feature>
<accession>A0A3M2M728</accession>
<reference evidence="6 7" key="1">
    <citation type="submission" date="2018-10" db="EMBL/GenBank/DDBJ databases">
        <title>Isolation from soil.</title>
        <authorList>
            <person name="Hu J."/>
        </authorList>
    </citation>
    <scope>NUCLEOTIDE SEQUENCE [LARGE SCALE GENOMIC DNA]</scope>
    <source>
        <strain evidence="6 7">NEAU-Ht49</strain>
    </source>
</reference>
<dbReference type="Proteomes" id="UP000282674">
    <property type="component" value="Unassembled WGS sequence"/>
</dbReference>
<dbReference type="SUPFAM" id="SSF88946">
    <property type="entry name" value="Sigma2 domain of RNA polymerase sigma factors"/>
    <property type="match status" value="1"/>
</dbReference>
<dbReference type="InterPro" id="IPR013325">
    <property type="entry name" value="RNA_pol_sigma_r2"/>
</dbReference>
<feature type="compositionally biased region" description="Polar residues" evidence="4">
    <location>
        <begin position="397"/>
        <end position="408"/>
    </location>
</feature>
<evidence type="ECO:0000313" key="6">
    <source>
        <dbReference type="EMBL" id="RMI45332.1"/>
    </source>
</evidence>